<dbReference type="SUPFAM" id="SSF55729">
    <property type="entry name" value="Acyl-CoA N-acyltransferases (Nat)"/>
    <property type="match status" value="1"/>
</dbReference>
<dbReference type="InterPro" id="IPR000182">
    <property type="entry name" value="GNAT_dom"/>
</dbReference>
<dbReference type="PANTHER" id="PTHR43792">
    <property type="entry name" value="GNAT FAMILY, PUTATIVE (AFU_ORTHOLOGUE AFUA_3G00765)-RELATED-RELATED"/>
    <property type="match status" value="1"/>
</dbReference>
<dbReference type="Proteomes" id="UP000016842">
    <property type="component" value="Unassembled WGS sequence"/>
</dbReference>
<name>U4VBP6_9HYPH</name>
<reference evidence="2 3" key="1">
    <citation type="journal article" date="2014" name="FEMS Microbiol. Lett.">
        <title>Genome sequencing analysis reveals virulence-related gene content of Ochrobactrum intermedium strain 229E, a urease-positive strain isolated from the human gastric niche.</title>
        <authorList>
            <person name="Kulkarni G.J."/>
            <person name="Shetty S."/>
            <person name="Dharne M.S."/>
            <person name="Shouche Y.S."/>
        </authorList>
    </citation>
    <scope>NUCLEOTIDE SEQUENCE [LARGE SCALE GENOMIC DNA]</scope>
    <source>
        <strain evidence="2 3">229E</strain>
    </source>
</reference>
<dbReference type="AlphaFoldDB" id="U4VBP6"/>
<gene>
    <name evidence="2" type="ORF">Q644_11375</name>
</gene>
<dbReference type="Gene3D" id="3.40.630.30">
    <property type="match status" value="1"/>
</dbReference>
<proteinExistence type="predicted"/>
<comment type="caution">
    <text evidence="2">The sequence shown here is derived from an EMBL/GenBank/DDBJ whole genome shotgun (WGS) entry which is preliminary data.</text>
</comment>
<dbReference type="InterPro" id="IPR051531">
    <property type="entry name" value="N-acetyltransferase"/>
</dbReference>
<evidence type="ECO:0000313" key="2">
    <source>
        <dbReference type="EMBL" id="ERM03395.1"/>
    </source>
</evidence>
<organism evidence="2 3">
    <name type="scientific">Brucella intermedia 229E</name>
    <dbReference type="NCBI Taxonomy" id="1337887"/>
    <lineage>
        <taxon>Bacteria</taxon>
        <taxon>Pseudomonadati</taxon>
        <taxon>Pseudomonadota</taxon>
        <taxon>Alphaproteobacteria</taxon>
        <taxon>Hyphomicrobiales</taxon>
        <taxon>Brucellaceae</taxon>
        <taxon>Brucella/Ochrobactrum group</taxon>
        <taxon>Brucella</taxon>
    </lineage>
</organism>
<dbReference type="InterPro" id="IPR016181">
    <property type="entry name" value="Acyl_CoA_acyltransferase"/>
</dbReference>
<dbReference type="GO" id="GO:0016747">
    <property type="term" value="F:acyltransferase activity, transferring groups other than amino-acyl groups"/>
    <property type="evidence" value="ECO:0007669"/>
    <property type="project" value="InterPro"/>
</dbReference>
<accession>U4VBP6</accession>
<evidence type="ECO:0000313" key="3">
    <source>
        <dbReference type="Proteomes" id="UP000016842"/>
    </source>
</evidence>
<dbReference type="PROSITE" id="PS51186">
    <property type="entry name" value="GNAT"/>
    <property type="match status" value="1"/>
</dbReference>
<dbReference type="EMBL" id="ASXJ01000017">
    <property type="protein sequence ID" value="ERM03395.1"/>
    <property type="molecule type" value="Genomic_DNA"/>
</dbReference>
<protein>
    <submittedName>
        <fullName evidence="2">GNAT family acetyltransferase</fullName>
    </submittedName>
</protein>
<dbReference type="Pfam" id="PF13302">
    <property type="entry name" value="Acetyltransf_3"/>
    <property type="match status" value="1"/>
</dbReference>
<keyword evidence="2" id="KW-0808">Transferase</keyword>
<evidence type="ECO:0000259" key="1">
    <source>
        <dbReference type="PROSITE" id="PS51186"/>
    </source>
</evidence>
<dbReference type="PATRIC" id="fig|1337887.3.peg.439"/>
<dbReference type="PANTHER" id="PTHR43792:SF1">
    <property type="entry name" value="N-ACETYLTRANSFERASE DOMAIN-CONTAINING PROTEIN"/>
    <property type="match status" value="1"/>
</dbReference>
<feature type="domain" description="N-acetyltransferase" evidence="1">
    <location>
        <begin position="10"/>
        <end position="182"/>
    </location>
</feature>
<sequence>MIILETPPRLVVRNWEDRDRDLFHIINSDEEVMRFFPFRRNRSQSDELFDRLQKTISATGLGFYALEEKAGGQCIGFAGLARTDLEPHLPDGTVEIGWRLATPFWGKGYVTEAGKALIDYAFDTLGLSEVVSFAVHNNERSTAVMQRIGMIRDPGRDFDHPRVPDETPHLKRHAVYRILQSDRSPDVA</sequence>